<dbReference type="GO" id="GO:0005509">
    <property type="term" value="F:calcium ion binding"/>
    <property type="evidence" value="ECO:0007669"/>
    <property type="project" value="InterPro"/>
</dbReference>
<keyword evidence="5" id="KW-0106">Calcium</keyword>
<dbReference type="Pfam" id="PF13499">
    <property type="entry name" value="EF-hand_7"/>
    <property type="match status" value="1"/>
</dbReference>
<comment type="similarity">
    <text evidence="1">Belongs to the recoverin family.</text>
</comment>
<keyword evidence="4" id="KW-0677">Repeat</keyword>
<evidence type="ECO:0000313" key="9">
    <source>
        <dbReference type="EMBL" id="CAF1438225.1"/>
    </source>
</evidence>
<evidence type="ECO:0000256" key="6">
    <source>
        <dbReference type="ARBA" id="ARBA00023288"/>
    </source>
</evidence>
<evidence type="ECO:0000256" key="3">
    <source>
        <dbReference type="ARBA" id="ARBA00022723"/>
    </source>
</evidence>
<name>A0A815NRV4_ADIRI</name>
<feature type="region of interest" description="Disordered" evidence="7">
    <location>
        <begin position="279"/>
        <end position="320"/>
    </location>
</feature>
<protein>
    <recommendedName>
        <fullName evidence="8">EF-hand domain-containing protein</fullName>
    </recommendedName>
</protein>
<dbReference type="Gene3D" id="1.10.238.10">
    <property type="entry name" value="EF-hand"/>
    <property type="match status" value="1"/>
</dbReference>
<dbReference type="PROSITE" id="PS50222">
    <property type="entry name" value="EF_HAND_2"/>
    <property type="match status" value="2"/>
</dbReference>
<keyword evidence="3" id="KW-0479">Metal-binding</keyword>
<feature type="compositionally biased region" description="Low complexity" evidence="7">
    <location>
        <begin position="302"/>
        <end position="317"/>
    </location>
</feature>
<evidence type="ECO:0000256" key="2">
    <source>
        <dbReference type="ARBA" id="ARBA00022707"/>
    </source>
</evidence>
<comment type="caution">
    <text evidence="9">The sequence shown here is derived from an EMBL/GenBank/DDBJ whole genome shotgun (WGS) entry which is preliminary data.</text>
</comment>
<feature type="compositionally biased region" description="Acidic residues" evidence="7">
    <location>
        <begin position="279"/>
        <end position="297"/>
    </location>
</feature>
<sequence>MSSQVMNGSRVCSSNPGVSIVGYTTRSPVTCVGNVRTYRCYQTQGAVVTPEPWYHQLSQTYTTGRITSNMGALVLDEHQVIKSEDLQKRVSIKSIQHECELTREQIDYVLHEIYGMTEKDVREAYTTFMKICSNGKMTREMFTNVLQKTFSEGNASSYCRYAFHLFDRDNDGTLSFTEFALAMQIYTSTSLEDSLNLVFDIFDYDKSGTIDQKEILQMISATSELCGKTYTKEETRNFATEIFEACGKERNTKITKEEFVNCCINNENFCRLLVPTYDTDSDDESENDDKDTDDEDDTKVMASAGQASNGSASSSQQVYKAGAVPNGRHVYFIVQRD</sequence>
<feature type="domain" description="EF-hand" evidence="8">
    <location>
        <begin position="154"/>
        <end position="189"/>
    </location>
</feature>
<dbReference type="PANTHER" id="PTHR23055:SF178">
    <property type="entry name" value="NEUROCALCIN HOMOLOG"/>
    <property type="match status" value="1"/>
</dbReference>
<dbReference type="InterPro" id="IPR002048">
    <property type="entry name" value="EF_hand_dom"/>
</dbReference>
<dbReference type="InterPro" id="IPR028846">
    <property type="entry name" value="Recoverin"/>
</dbReference>
<keyword evidence="2" id="KW-0519">Myristate</keyword>
<dbReference type="SMART" id="SM00054">
    <property type="entry name" value="EFh"/>
    <property type="match status" value="3"/>
</dbReference>
<evidence type="ECO:0000256" key="4">
    <source>
        <dbReference type="ARBA" id="ARBA00022737"/>
    </source>
</evidence>
<dbReference type="AlphaFoldDB" id="A0A815NRV4"/>
<dbReference type="PROSITE" id="PS00018">
    <property type="entry name" value="EF_HAND_1"/>
    <property type="match status" value="2"/>
</dbReference>
<evidence type="ECO:0000256" key="1">
    <source>
        <dbReference type="ARBA" id="ARBA00006049"/>
    </source>
</evidence>
<keyword evidence="6" id="KW-0449">Lipoprotein</keyword>
<dbReference type="CDD" id="cd00051">
    <property type="entry name" value="EFh"/>
    <property type="match status" value="2"/>
</dbReference>
<reference evidence="9" key="1">
    <citation type="submission" date="2021-02" db="EMBL/GenBank/DDBJ databases">
        <authorList>
            <person name="Nowell W R."/>
        </authorList>
    </citation>
    <scope>NUCLEOTIDE SEQUENCE</scope>
</reference>
<evidence type="ECO:0000256" key="5">
    <source>
        <dbReference type="ARBA" id="ARBA00022837"/>
    </source>
</evidence>
<dbReference type="Proteomes" id="UP000663828">
    <property type="component" value="Unassembled WGS sequence"/>
</dbReference>
<dbReference type="SUPFAM" id="SSF47473">
    <property type="entry name" value="EF-hand"/>
    <property type="match status" value="1"/>
</dbReference>
<feature type="domain" description="EF-hand" evidence="8">
    <location>
        <begin position="190"/>
        <end position="225"/>
    </location>
</feature>
<dbReference type="PANTHER" id="PTHR23055">
    <property type="entry name" value="CALCIUM BINDING PROTEINS"/>
    <property type="match status" value="1"/>
</dbReference>
<dbReference type="EMBL" id="CAJNOR010003686">
    <property type="protein sequence ID" value="CAF1438225.1"/>
    <property type="molecule type" value="Genomic_DNA"/>
</dbReference>
<dbReference type="PRINTS" id="PR00450">
    <property type="entry name" value="RECOVERIN"/>
</dbReference>
<gene>
    <name evidence="9" type="ORF">XAT740_LOCUS36160</name>
</gene>
<keyword evidence="10" id="KW-1185">Reference proteome</keyword>
<dbReference type="InterPro" id="IPR018247">
    <property type="entry name" value="EF_Hand_1_Ca_BS"/>
</dbReference>
<dbReference type="InterPro" id="IPR011992">
    <property type="entry name" value="EF-hand-dom_pair"/>
</dbReference>
<evidence type="ECO:0000313" key="10">
    <source>
        <dbReference type="Proteomes" id="UP000663828"/>
    </source>
</evidence>
<proteinExistence type="inferred from homology"/>
<evidence type="ECO:0000256" key="7">
    <source>
        <dbReference type="SAM" id="MobiDB-lite"/>
    </source>
</evidence>
<evidence type="ECO:0000259" key="8">
    <source>
        <dbReference type="PROSITE" id="PS50222"/>
    </source>
</evidence>
<organism evidence="9 10">
    <name type="scientific">Adineta ricciae</name>
    <name type="common">Rotifer</name>
    <dbReference type="NCBI Taxonomy" id="249248"/>
    <lineage>
        <taxon>Eukaryota</taxon>
        <taxon>Metazoa</taxon>
        <taxon>Spiralia</taxon>
        <taxon>Gnathifera</taxon>
        <taxon>Rotifera</taxon>
        <taxon>Eurotatoria</taxon>
        <taxon>Bdelloidea</taxon>
        <taxon>Adinetida</taxon>
        <taxon>Adinetidae</taxon>
        <taxon>Adineta</taxon>
    </lineage>
</organism>
<accession>A0A815NRV4</accession>